<dbReference type="KEGG" id="blac:94346756"/>
<dbReference type="AlphaFoldDB" id="A0A976IBH7"/>
<evidence type="ECO:0000313" key="1">
    <source>
        <dbReference type="EMBL" id="TDH65702.1"/>
    </source>
</evidence>
<accession>A0A976IBH7</accession>
<dbReference type="Proteomes" id="UP000294530">
    <property type="component" value="Unassembled WGS sequence"/>
</dbReference>
<comment type="caution">
    <text evidence="1">The sequence shown here is derived from an EMBL/GenBank/DDBJ whole genome shotgun (WGS) entry which is preliminary data.</text>
</comment>
<sequence>MGWDATADGQAGRIQWKTTDNIYRWRRSIELQPELSCPTAVEPLDDLDHWGVLNVLSLMFPKLAPVEDEANVAMPQTKAALNHQSKEVRATVSSIISKPANWHPALDLIACDGQLLGPQY</sequence>
<reference evidence="1 2" key="1">
    <citation type="journal article" date="2021" name="Genome Biol.">
        <title>AFLAP: assembly-free linkage analysis pipeline using k-mers from genome sequencing data.</title>
        <authorList>
            <person name="Fletcher K."/>
            <person name="Zhang L."/>
            <person name="Gil J."/>
            <person name="Han R."/>
            <person name="Cavanaugh K."/>
            <person name="Michelmore R."/>
        </authorList>
    </citation>
    <scope>NUCLEOTIDE SEQUENCE [LARGE SCALE GENOMIC DNA]</scope>
    <source>
        <strain evidence="1 2">SF5</strain>
    </source>
</reference>
<gene>
    <name evidence="1" type="ORF">CCR75_002988</name>
</gene>
<keyword evidence="2" id="KW-1185">Reference proteome</keyword>
<name>A0A976IBH7_BRELC</name>
<evidence type="ECO:0000313" key="2">
    <source>
        <dbReference type="Proteomes" id="UP000294530"/>
    </source>
</evidence>
<organism evidence="1 2">
    <name type="scientific">Bremia lactucae</name>
    <name type="common">Lettuce downy mildew</name>
    <dbReference type="NCBI Taxonomy" id="4779"/>
    <lineage>
        <taxon>Eukaryota</taxon>
        <taxon>Sar</taxon>
        <taxon>Stramenopiles</taxon>
        <taxon>Oomycota</taxon>
        <taxon>Peronosporomycetes</taxon>
        <taxon>Peronosporales</taxon>
        <taxon>Peronosporaceae</taxon>
        <taxon>Bremia</taxon>
    </lineage>
</organism>
<dbReference type="GeneID" id="94346756"/>
<protein>
    <submittedName>
        <fullName evidence="1">Uncharacterized protein</fullName>
    </submittedName>
</protein>
<dbReference type="RefSeq" id="XP_067815201.1">
    <property type="nucleotide sequence ID" value="XM_067961085.1"/>
</dbReference>
<dbReference type="EMBL" id="SHOA02000013">
    <property type="protein sequence ID" value="TDH65702.1"/>
    <property type="molecule type" value="Genomic_DNA"/>
</dbReference>
<proteinExistence type="predicted"/>